<evidence type="ECO:0000259" key="4">
    <source>
        <dbReference type="Pfam" id="PF00931"/>
    </source>
</evidence>
<dbReference type="Gene3D" id="3.40.50.300">
    <property type="entry name" value="P-loop containing nucleotide triphosphate hydrolases"/>
    <property type="match status" value="1"/>
</dbReference>
<evidence type="ECO:0000256" key="2">
    <source>
        <dbReference type="ARBA" id="ARBA00022737"/>
    </source>
</evidence>
<keyword evidence="7" id="KW-1185">Reference proteome</keyword>
<dbReference type="Pfam" id="PF17908">
    <property type="entry name" value="APAF1_C"/>
    <property type="match status" value="1"/>
</dbReference>
<keyword evidence="2" id="KW-0677">Repeat</keyword>
<dbReference type="GO" id="GO:0043531">
    <property type="term" value="F:ADP binding"/>
    <property type="evidence" value="ECO:0007669"/>
    <property type="project" value="InterPro"/>
</dbReference>
<feature type="repeat" description="WD" evidence="3">
    <location>
        <begin position="587"/>
        <end position="628"/>
    </location>
</feature>
<organism evidence="6 7">
    <name type="scientific">Actinospica durhamensis</name>
    <dbReference type="NCBI Taxonomy" id="1508375"/>
    <lineage>
        <taxon>Bacteria</taxon>
        <taxon>Bacillati</taxon>
        <taxon>Actinomycetota</taxon>
        <taxon>Actinomycetes</taxon>
        <taxon>Catenulisporales</taxon>
        <taxon>Actinospicaceae</taxon>
        <taxon>Actinospica</taxon>
    </lineage>
</organism>
<evidence type="ECO:0000256" key="3">
    <source>
        <dbReference type="PROSITE-ProRule" id="PRU00221"/>
    </source>
</evidence>
<dbReference type="InterPro" id="IPR020472">
    <property type="entry name" value="WD40_PAC1"/>
</dbReference>
<proteinExistence type="predicted"/>
<keyword evidence="1 3" id="KW-0853">WD repeat</keyword>
<dbReference type="AlphaFoldDB" id="A0A941ELB6"/>
<dbReference type="SMART" id="SM00320">
    <property type="entry name" value="WD40"/>
    <property type="match status" value="11"/>
</dbReference>
<dbReference type="Gene3D" id="1.10.10.10">
    <property type="entry name" value="Winged helix-like DNA-binding domain superfamily/Winged helix DNA-binding domain"/>
    <property type="match status" value="1"/>
</dbReference>
<evidence type="ECO:0008006" key="8">
    <source>
        <dbReference type="Google" id="ProtNLM"/>
    </source>
</evidence>
<dbReference type="PROSITE" id="PS00678">
    <property type="entry name" value="WD_REPEATS_1"/>
    <property type="match status" value="1"/>
</dbReference>
<dbReference type="SUPFAM" id="SSF50978">
    <property type="entry name" value="WD40 repeat-like"/>
    <property type="match status" value="2"/>
</dbReference>
<dbReference type="Gene3D" id="1.25.40.370">
    <property type="match status" value="1"/>
</dbReference>
<dbReference type="InterPro" id="IPR002182">
    <property type="entry name" value="NB-ARC"/>
</dbReference>
<evidence type="ECO:0000313" key="7">
    <source>
        <dbReference type="Proteomes" id="UP000675781"/>
    </source>
</evidence>
<evidence type="ECO:0000256" key="1">
    <source>
        <dbReference type="ARBA" id="ARBA00022574"/>
    </source>
</evidence>
<dbReference type="PANTHER" id="PTHR19879:SF9">
    <property type="entry name" value="TRANSCRIPTION INITIATION FACTOR TFIID SUBUNIT 5"/>
    <property type="match status" value="1"/>
</dbReference>
<feature type="repeat" description="WD" evidence="3">
    <location>
        <begin position="629"/>
        <end position="671"/>
    </location>
</feature>
<protein>
    <recommendedName>
        <fullName evidence="8">NB-ARC domain-containing protein</fullName>
    </recommendedName>
</protein>
<dbReference type="Pfam" id="PF00931">
    <property type="entry name" value="NB-ARC"/>
    <property type="match status" value="1"/>
</dbReference>
<accession>A0A941ELB6</accession>
<dbReference type="InterPro" id="IPR027417">
    <property type="entry name" value="P-loop_NTPase"/>
</dbReference>
<feature type="repeat" description="WD" evidence="3">
    <location>
        <begin position="845"/>
        <end position="886"/>
    </location>
</feature>
<feature type="domain" description="NB-ARC" evidence="4">
    <location>
        <begin position="105"/>
        <end position="227"/>
    </location>
</feature>
<feature type="repeat" description="WD" evidence="3">
    <location>
        <begin position="671"/>
        <end position="712"/>
    </location>
</feature>
<dbReference type="Pfam" id="PF00400">
    <property type="entry name" value="WD40"/>
    <property type="match status" value="8"/>
</dbReference>
<dbReference type="PRINTS" id="PR00320">
    <property type="entry name" value="GPROTEINBRPT"/>
</dbReference>
<feature type="domain" description="APAF-1 helical" evidence="5">
    <location>
        <begin position="458"/>
        <end position="530"/>
    </location>
</feature>
<feature type="repeat" description="WD" evidence="3">
    <location>
        <begin position="972"/>
        <end position="1013"/>
    </location>
</feature>
<evidence type="ECO:0000259" key="5">
    <source>
        <dbReference type="Pfam" id="PF17908"/>
    </source>
</evidence>
<dbReference type="PROSITE" id="PS50082">
    <property type="entry name" value="WD_REPEATS_2"/>
    <property type="match status" value="5"/>
</dbReference>
<dbReference type="Gene3D" id="2.130.10.10">
    <property type="entry name" value="YVTN repeat-like/Quinoprotein amine dehydrogenase"/>
    <property type="match status" value="3"/>
</dbReference>
<evidence type="ECO:0000313" key="6">
    <source>
        <dbReference type="EMBL" id="MBR7833431.1"/>
    </source>
</evidence>
<dbReference type="GO" id="GO:0005829">
    <property type="term" value="C:cytosol"/>
    <property type="evidence" value="ECO:0007669"/>
    <property type="project" value="UniProtKB-ARBA"/>
</dbReference>
<sequence>MAVQPLFVGAVGLGMGLAVNAATGTSHWPGPLEWIRQHPWQAAGILVALSVGYRAVQLWRNRNGQVYELLPGIVPAAPAWTVERAETAAVVREVMRASKQGGAVGITTAVHGAGGFGKTTLARLVCTDRKVRRRFGDQVYWVTVGWGTRSRTEIAEVIVEVARLVAGDATRFDDPMRAGAHLGSLLGRARRPVLLVLDDVWEQSQLDPFLLGAPNCVRLVTTRVRNLLPSGTASVLVDRLTGPQAKAVLSTDLPGLPDDLIVRLVAACGSWALMLRLANRWIVGMDRTGVDTAKHSRMLLSLLEAGPTAVNRVGETAEIADPARRNAMVQASVQASLDLLPHGTADRFMELGAFAPDDPIPIPLLARLWQAAGLDEVATRQVCEDLERLALLTLDSSHGGAVLLHDVLHGYARAALGDAGRRAVSRRLVLAIEAGLPAIEPLRLSEPQPRVAWWRLDQAGDGYLLDHIVEHLQQAGDTEQAFAVAKDLRWIDVRARQRGPAAPMSDLTRIGTLEAAHRAAALERITHLLAPAEPADAVTDTLHSYLQPLPAWRDQADALAEQKCDRARLINAWPPPDLASTALVRVLTGHTRSVLALAISPDGTWLASGAADKTIRIWDPATGKSTAVLHGHTSYVLGVIIGRDGGILVTNGGHDRTVRVWDAATGKATAVLRGDGKIMAVALSPDGTWIATADENGTVRLWETTTGAATTVLEPEILIMSLAISTDGAWLAGTGDGGGLWIWDRSNPASAVTLDYAGPEHEVSTSSDGMWSATTTRSAFAYTTCVSHHVTGASATVMEDSVGDVSQCAISPDGAWIATASRSWTDFNVRIWDTALIAGKTASTAGSHGEGISAMAVSPDGTWLVTGHGDGTARIRDLTTGRIRTALGQHDRDIFHRAFTALAVSPDGAWIATLGGAGTVRVWNPTTGRATALDERARAVAFGPDGIWIAAADNEGPAQVWNRSTGAGIAILNVHDSSVAAVAVSPDGGRLVVAAYGETTWIWDLAAGKVSATLENRGQATAAVAVSPDSTWIATVGRTDRMIRIWNMSGHCVAAVRTDGELTSVAWGKDLFVGGAHGVYCYRFVPGRSDLPR</sequence>
<dbReference type="PROSITE" id="PS50294">
    <property type="entry name" value="WD_REPEATS_REGION"/>
    <property type="match status" value="4"/>
</dbReference>
<dbReference type="InterPro" id="IPR036322">
    <property type="entry name" value="WD40_repeat_dom_sf"/>
</dbReference>
<dbReference type="PANTHER" id="PTHR19879">
    <property type="entry name" value="TRANSCRIPTION INITIATION FACTOR TFIID"/>
    <property type="match status" value="1"/>
</dbReference>
<dbReference type="InterPro" id="IPR036388">
    <property type="entry name" value="WH-like_DNA-bd_sf"/>
</dbReference>
<dbReference type="InterPro" id="IPR019775">
    <property type="entry name" value="WD40_repeat_CS"/>
</dbReference>
<dbReference type="InterPro" id="IPR001680">
    <property type="entry name" value="WD40_rpt"/>
</dbReference>
<dbReference type="SUPFAM" id="SSF52540">
    <property type="entry name" value="P-loop containing nucleoside triphosphate hydrolases"/>
    <property type="match status" value="1"/>
</dbReference>
<dbReference type="Proteomes" id="UP000675781">
    <property type="component" value="Unassembled WGS sequence"/>
</dbReference>
<gene>
    <name evidence="6" type="ORF">KDL01_09150</name>
</gene>
<dbReference type="EMBL" id="JAGSOG010000030">
    <property type="protein sequence ID" value="MBR7833431.1"/>
    <property type="molecule type" value="Genomic_DNA"/>
</dbReference>
<comment type="caution">
    <text evidence="6">The sequence shown here is derived from an EMBL/GenBank/DDBJ whole genome shotgun (WGS) entry which is preliminary data.</text>
</comment>
<dbReference type="InterPro" id="IPR015943">
    <property type="entry name" value="WD40/YVTN_repeat-like_dom_sf"/>
</dbReference>
<dbReference type="CDD" id="cd00200">
    <property type="entry name" value="WD40"/>
    <property type="match status" value="2"/>
</dbReference>
<dbReference type="InterPro" id="IPR041452">
    <property type="entry name" value="APAF1_C"/>
</dbReference>
<reference evidence="6" key="1">
    <citation type="submission" date="2021-04" db="EMBL/GenBank/DDBJ databases">
        <title>Genome based classification of Actinospica acidithermotolerans sp. nov., an actinobacterium isolated from an Indonesian hot spring.</title>
        <authorList>
            <person name="Kusuma A.B."/>
            <person name="Putra K.E."/>
            <person name="Nafisah S."/>
            <person name="Loh J."/>
            <person name="Nouioui I."/>
            <person name="Goodfellow M."/>
        </authorList>
    </citation>
    <scope>NUCLEOTIDE SEQUENCE</scope>
    <source>
        <strain evidence="6">CSCA 57</strain>
    </source>
</reference>
<name>A0A941ELB6_9ACTN</name>